<dbReference type="EMBL" id="CP000859">
    <property type="protein sequence ID" value="ABW67176.1"/>
    <property type="molecule type" value="Genomic_DNA"/>
</dbReference>
<accession>A8ZYS1</accession>
<evidence type="ECO:0000313" key="1">
    <source>
        <dbReference type="EMBL" id="ABW67176.1"/>
    </source>
</evidence>
<dbReference type="AlphaFoldDB" id="A8ZYS1"/>
<evidence type="ECO:0000313" key="2">
    <source>
        <dbReference type="Proteomes" id="UP000008561"/>
    </source>
</evidence>
<dbReference type="STRING" id="96561.Dole_1372"/>
<gene>
    <name evidence="1" type="ordered locus">Dole_1372</name>
</gene>
<keyword evidence="2" id="KW-1185">Reference proteome</keyword>
<protein>
    <submittedName>
        <fullName evidence="1">Uncharacterized protein</fullName>
    </submittedName>
</protein>
<proteinExistence type="predicted"/>
<name>A8ZYS1_DESOH</name>
<reference evidence="1 2" key="1">
    <citation type="submission" date="2007-10" db="EMBL/GenBank/DDBJ databases">
        <title>Complete sequence of Desulfococcus oleovorans Hxd3.</title>
        <authorList>
            <consortium name="US DOE Joint Genome Institute"/>
            <person name="Copeland A."/>
            <person name="Lucas S."/>
            <person name="Lapidus A."/>
            <person name="Barry K."/>
            <person name="Glavina del Rio T."/>
            <person name="Dalin E."/>
            <person name="Tice H."/>
            <person name="Pitluck S."/>
            <person name="Kiss H."/>
            <person name="Brettin T."/>
            <person name="Bruce D."/>
            <person name="Detter J.C."/>
            <person name="Han C."/>
            <person name="Schmutz J."/>
            <person name="Larimer F."/>
            <person name="Land M."/>
            <person name="Hauser L."/>
            <person name="Kyrpides N."/>
            <person name="Kim E."/>
            <person name="Wawrik B."/>
            <person name="Richardson P."/>
        </authorList>
    </citation>
    <scope>NUCLEOTIDE SEQUENCE [LARGE SCALE GENOMIC DNA]</scope>
    <source>
        <strain evidence="2">DSM 6200 / JCM 39069 / Hxd3</strain>
    </source>
</reference>
<dbReference type="Proteomes" id="UP000008561">
    <property type="component" value="Chromosome"/>
</dbReference>
<sequence length="144" mass="16837">MIMNRHPSHYDGKIRPVKDFVTIEGKYRPYMLDSTFSQIVCHCDNSLFEIFLSAYPEVTCVCPLCGEAYLVYDVSCYPAATGYEPERGQFNKWISKTGRELFQVIACWLYPDDPDHRDEVDWFVLITFDPDTNEYAEIVNYESM</sequence>
<dbReference type="HOGENOM" id="CLU_1793382_0_0_7"/>
<organism evidence="1 2">
    <name type="scientific">Desulfosudis oleivorans (strain DSM 6200 / JCM 39069 / Hxd3)</name>
    <name type="common">Desulfococcus oleovorans</name>
    <dbReference type="NCBI Taxonomy" id="96561"/>
    <lineage>
        <taxon>Bacteria</taxon>
        <taxon>Pseudomonadati</taxon>
        <taxon>Thermodesulfobacteriota</taxon>
        <taxon>Desulfobacteria</taxon>
        <taxon>Desulfobacterales</taxon>
        <taxon>Desulfosudaceae</taxon>
        <taxon>Desulfosudis</taxon>
    </lineage>
</organism>
<dbReference type="KEGG" id="dol:Dole_1372"/>